<organism evidence="1 2">
    <name type="scientific">Portunus trituberculatus</name>
    <name type="common">Swimming crab</name>
    <name type="synonym">Neptunus trituberculatus</name>
    <dbReference type="NCBI Taxonomy" id="210409"/>
    <lineage>
        <taxon>Eukaryota</taxon>
        <taxon>Metazoa</taxon>
        <taxon>Ecdysozoa</taxon>
        <taxon>Arthropoda</taxon>
        <taxon>Crustacea</taxon>
        <taxon>Multicrustacea</taxon>
        <taxon>Malacostraca</taxon>
        <taxon>Eumalacostraca</taxon>
        <taxon>Eucarida</taxon>
        <taxon>Decapoda</taxon>
        <taxon>Pleocyemata</taxon>
        <taxon>Brachyura</taxon>
        <taxon>Eubrachyura</taxon>
        <taxon>Portunoidea</taxon>
        <taxon>Portunidae</taxon>
        <taxon>Portuninae</taxon>
        <taxon>Portunus</taxon>
    </lineage>
</organism>
<name>A0A5B7CP80_PORTR</name>
<dbReference type="Proteomes" id="UP000324222">
    <property type="component" value="Unassembled WGS sequence"/>
</dbReference>
<proteinExistence type="predicted"/>
<dbReference type="AlphaFoldDB" id="A0A5B7CP80"/>
<accession>A0A5B7CP80</accession>
<comment type="caution">
    <text evidence="1">The sequence shown here is derived from an EMBL/GenBank/DDBJ whole genome shotgun (WGS) entry which is preliminary data.</text>
</comment>
<sequence length="104" mass="12000">MVENHSPFANNTQLLIGGPEFFSKAIAKCNYNTSAPLFKQEKERKKERCAHGCRRPVWLPRLNDHNFPNYFRSNTSHMSVLALATLTHCDAPPTEEQDDHMFRP</sequence>
<protein>
    <submittedName>
        <fullName evidence="1">Uncharacterized protein</fullName>
    </submittedName>
</protein>
<keyword evidence="2" id="KW-1185">Reference proteome</keyword>
<reference evidence="1 2" key="1">
    <citation type="submission" date="2019-05" db="EMBL/GenBank/DDBJ databases">
        <title>Another draft genome of Portunus trituberculatus and its Hox gene families provides insights of decapod evolution.</title>
        <authorList>
            <person name="Jeong J.-H."/>
            <person name="Song I."/>
            <person name="Kim S."/>
            <person name="Choi T."/>
            <person name="Kim D."/>
            <person name="Ryu S."/>
            <person name="Kim W."/>
        </authorList>
    </citation>
    <scope>NUCLEOTIDE SEQUENCE [LARGE SCALE GENOMIC DNA]</scope>
    <source>
        <tissue evidence="1">Muscle</tissue>
    </source>
</reference>
<gene>
    <name evidence="1" type="ORF">E2C01_003227</name>
</gene>
<evidence type="ECO:0000313" key="2">
    <source>
        <dbReference type="Proteomes" id="UP000324222"/>
    </source>
</evidence>
<dbReference type="EMBL" id="VSRR010000123">
    <property type="protein sequence ID" value="MPC10591.1"/>
    <property type="molecule type" value="Genomic_DNA"/>
</dbReference>
<evidence type="ECO:0000313" key="1">
    <source>
        <dbReference type="EMBL" id="MPC10591.1"/>
    </source>
</evidence>